<keyword evidence="2" id="KW-0004">4Fe-4S</keyword>
<dbReference type="SFLD" id="SFLDG01386">
    <property type="entry name" value="main_SPASM_domain-containing"/>
    <property type="match status" value="1"/>
</dbReference>
<dbReference type="Pfam" id="PF13186">
    <property type="entry name" value="SPASM"/>
    <property type="match status" value="1"/>
</dbReference>
<keyword evidence="3" id="KW-0949">S-adenosyl-L-methionine</keyword>
<dbReference type="GO" id="GO:0051539">
    <property type="term" value="F:4 iron, 4 sulfur cluster binding"/>
    <property type="evidence" value="ECO:0007669"/>
    <property type="project" value="UniProtKB-KW"/>
</dbReference>
<keyword evidence="5" id="KW-0408">Iron</keyword>
<dbReference type="HOGENOM" id="CLU_009273_4_0_11"/>
<dbReference type="SFLD" id="SFLDG01067">
    <property type="entry name" value="SPASM/twitch_domain_containing"/>
    <property type="match status" value="1"/>
</dbReference>
<dbReference type="InterPro" id="IPR007197">
    <property type="entry name" value="rSAM"/>
</dbReference>
<dbReference type="KEGG" id="cvt:B843_05255"/>
<dbReference type="PATRIC" id="fig|1224164.3.peg.1048"/>
<protein>
    <submittedName>
        <fullName evidence="8">Coenzyme PQQ synthesis protein</fullName>
    </submittedName>
</protein>
<dbReference type="PROSITE" id="PS51918">
    <property type="entry name" value="RADICAL_SAM"/>
    <property type="match status" value="1"/>
</dbReference>
<comment type="cofactor">
    <cofactor evidence="1">
        <name>[4Fe-4S] cluster</name>
        <dbReference type="ChEBI" id="CHEBI:49883"/>
    </cofactor>
</comment>
<evidence type="ECO:0000256" key="6">
    <source>
        <dbReference type="ARBA" id="ARBA00023014"/>
    </source>
</evidence>
<dbReference type="Pfam" id="PF04055">
    <property type="entry name" value="Radical_SAM"/>
    <property type="match status" value="1"/>
</dbReference>
<dbReference type="GO" id="GO:0046872">
    <property type="term" value="F:metal ion binding"/>
    <property type="evidence" value="ECO:0007669"/>
    <property type="project" value="UniProtKB-KW"/>
</dbReference>
<keyword evidence="9" id="KW-1185">Reference proteome</keyword>
<evidence type="ECO:0000313" key="9">
    <source>
        <dbReference type="Proteomes" id="UP000019222"/>
    </source>
</evidence>
<dbReference type="PANTHER" id="PTHR11228:SF34">
    <property type="entry name" value="TUNGSTEN-CONTAINING ALDEHYDE FERREDOXIN OXIDOREDUCTASE COFACTOR MODIFYING PROTEIN"/>
    <property type="match status" value="1"/>
</dbReference>
<gene>
    <name evidence="8" type="ORF">B843_05255</name>
</gene>
<accession>W5Y0P6</accession>
<dbReference type="Gene3D" id="3.20.20.70">
    <property type="entry name" value="Aldolase class I"/>
    <property type="match status" value="1"/>
</dbReference>
<dbReference type="InterPro" id="IPR013785">
    <property type="entry name" value="Aldolase_TIM"/>
</dbReference>
<dbReference type="InterPro" id="IPR017200">
    <property type="entry name" value="PqqE-like"/>
</dbReference>
<dbReference type="PIRSF" id="PIRSF037420">
    <property type="entry name" value="PQQ_syn_pqqE"/>
    <property type="match status" value="1"/>
</dbReference>
<dbReference type="Proteomes" id="UP000019222">
    <property type="component" value="Chromosome"/>
</dbReference>
<dbReference type="InterPro" id="IPR058240">
    <property type="entry name" value="rSAM_sf"/>
</dbReference>
<evidence type="ECO:0000256" key="4">
    <source>
        <dbReference type="ARBA" id="ARBA00022723"/>
    </source>
</evidence>
<dbReference type="CDD" id="cd21123">
    <property type="entry name" value="SPASM_MftC-like"/>
    <property type="match status" value="1"/>
</dbReference>
<name>W5Y0P6_9CORY</name>
<dbReference type="CDD" id="cd01335">
    <property type="entry name" value="Radical_SAM"/>
    <property type="match status" value="1"/>
</dbReference>
<dbReference type="eggNOG" id="COG0535">
    <property type="taxonomic scope" value="Bacteria"/>
</dbReference>
<dbReference type="AlphaFoldDB" id="W5Y0P6"/>
<dbReference type="EMBL" id="CP004353">
    <property type="protein sequence ID" value="AHI22440.1"/>
    <property type="molecule type" value="Genomic_DNA"/>
</dbReference>
<dbReference type="SFLD" id="SFLDS00029">
    <property type="entry name" value="Radical_SAM"/>
    <property type="match status" value="1"/>
</dbReference>
<evidence type="ECO:0000259" key="7">
    <source>
        <dbReference type="PROSITE" id="PS51918"/>
    </source>
</evidence>
<evidence type="ECO:0000256" key="5">
    <source>
        <dbReference type="ARBA" id="ARBA00023004"/>
    </source>
</evidence>
<evidence type="ECO:0000256" key="2">
    <source>
        <dbReference type="ARBA" id="ARBA00022485"/>
    </source>
</evidence>
<dbReference type="InterPro" id="IPR006638">
    <property type="entry name" value="Elp3/MiaA/NifB-like_rSAM"/>
</dbReference>
<evidence type="ECO:0000313" key="8">
    <source>
        <dbReference type="EMBL" id="AHI22440.1"/>
    </source>
</evidence>
<keyword evidence="6" id="KW-0411">Iron-sulfur</keyword>
<dbReference type="InterPro" id="IPR023885">
    <property type="entry name" value="4Fe4S-binding_SPASM_dom"/>
</dbReference>
<dbReference type="PANTHER" id="PTHR11228">
    <property type="entry name" value="RADICAL SAM DOMAIN PROTEIN"/>
    <property type="match status" value="1"/>
</dbReference>
<dbReference type="STRING" id="1224164.B843_05255"/>
<dbReference type="RefSeq" id="WP_034650001.1">
    <property type="nucleotide sequence ID" value="NZ_CP004353.1"/>
</dbReference>
<organism evidence="8 9">
    <name type="scientific">Corynebacterium vitaeruminis DSM 20294</name>
    <dbReference type="NCBI Taxonomy" id="1224164"/>
    <lineage>
        <taxon>Bacteria</taxon>
        <taxon>Bacillati</taxon>
        <taxon>Actinomycetota</taxon>
        <taxon>Actinomycetes</taxon>
        <taxon>Mycobacteriales</taxon>
        <taxon>Corynebacteriaceae</taxon>
        <taxon>Corynebacterium</taxon>
    </lineage>
</organism>
<dbReference type="SMART" id="SM00729">
    <property type="entry name" value="Elp3"/>
    <property type="match status" value="1"/>
</dbReference>
<sequence length="398" mass="43671">MAAAPTDRLTRNREHPDVRKVHHDLGEKPFLAIWEVTRACQLVCKHCRADSQHVAAPGQLTTEEGKRLLDQLASYDIPRPIVVFSGGDPFERADLEELTEYGVSLGLHIGLSPSATPKVTRERLERLHNLGATALSLSLDGAVAETHDAFRGFPGTFDATLEKADLATAAGFRLQVNSTLCAENVHEAPALLKRVIDMGAHLWSVFFLVPTGRGTALTPLTSAEREDVYHWMDDISDFIAVKTTEAPAYRRVVIQAHQARDAGAPAYEGGELYRFLTEETLRILGAEPEHPRRPRPPLAINSGRGFVFIDHVGDVYPSGFFPMHLGNVKQTPLPEIYSGSEVFKSLRDPSQWKGKCSVCEFNDVCGGSRSTAYAMTGDPFASDPTCGYVPVALRGEVR</sequence>
<evidence type="ECO:0000256" key="1">
    <source>
        <dbReference type="ARBA" id="ARBA00001966"/>
    </source>
</evidence>
<keyword evidence="4" id="KW-0479">Metal-binding</keyword>
<reference evidence="8 9" key="1">
    <citation type="submission" date="2013-02" db="EMBL/GenBank/DDBJ databases">
        <title>The complete genome sequence of Corynebacterium vitaeruminis DSM 20294.</title>
        <authorList>
            <person name="Ruckert C."/>
            <person name="Albersmeier A."/>
            <person name="Kalinowski J."/>
        </authorList>
    </citation>
    <scope>NUCLEOTIDE SEQUENCE [LARGE SCALE GENOMIC DNA]</scope>
    <source>
        <strain evidence="9">ATCC 10234</strain>
    </source>
</reference>
<dbReference type="GO" id="GO:0003824">
    <property type="term" value="F:catalytic activity"/>
    <property type="evidence" value="ECO:0007669"/>
    <property type="project" value="InterPro"/>
</dbReference>
<feature type="domain" description="Radical SAM core" evidence="7">
    <location>
        <begin position="26"/>
        <end position="246"/>
    </location>
</feature>
<proteinExistence type="predicted"/>
<evidence type="ECO:0000256" key="3">
    <source>
        <dbReference type="ARBA" id="ARBA00022691"/>
    </source>
</evidence>
<dbReference type="SUPFAM" id="SSF102114">
    <property type="entry name" value="Radical SAM enzymes"/>
    <property type="match status" value="1"/>
</dbReference>
<dbReference type="NCBIfam" id="TIGR04053">
    <property type="entry name" value="TIGR04053 family radical SAM/SPASM domain-containing protein"/>
    <property type="match status" value="1"/>
</dbReference>
<dbReference type="InterPro" id="IPR050377">
    <property type="entry name" value="Radical_SAM_PqqE_MftC-like"/>
</dbReference>